<dbReference type="AlphaFoldDB" id="A0A9N9GMT2"/>
<protein>
    <submittedName>
        <fullName evidence="1">4668_t:CDS:1</fullName>
    </submittedName>
</protein>
<organism evidence="1 2">
    <name type="scientific">Diversispora eburnea</name>
    <dbReference type="NCBI Taxonomy" id="1213867"/>
    <lineage>
        <taxon>Eukaryota</taxon>
        <taxon>Fungi</taxon>
        <taxon>Fungi incertae sedis</taxon>
        <taxon>Mucoromycota</taxon>
        <taxon>Glomeromycotina</taxon>
        <taxon>Glomeromycetes</taxon>
        <taxon>Diversisporales</taxon>
        <taxon>Diversisporaceae</taxon>
        <taxon>Diversispora</taxon>
    </lineage>
</organism>
<accession>A0A9N9GMT2</accession>
<name>A0A9N9GMT2_9GLOM</name>
<proteinExistence type="predicted"/>
<gene>
    <name evidence="1" type="ORF">DEBURN_LOCUS10065</name>
</gene>
<feature type="non-terminal residue" evidence="1">
    <location>
        <position position="97"/>
    </location>
</feature>
<dbReference type="Proteomes" id="UP000789706">
    <property type="component" value="Unassembled WGS sequence"/>
</dbReference>
<evidence type="ECO:0000313" key="2">
    <source>
        <dbReference type="Proteomes" id="UP000789706"/>
    </source>
</evidence>
<reference evidence="1" key="1">
    <citation type="submission" date="2021-06" db="EMBL/GenBank/DDBJ databases">
        <authorList>
            <person name="Kallberg Y."/>
            <person name="Tangrot J."/>
            <person name="Rosling A."/>
        </authorList>
    </citation>
    <scope>NUCLEOTIDE SEQUENCE</scope>
    <source>
        <strain evidence="1">AZ414A</strain>
    </source>
</reference>
<sequence>VGEMNSSLFQHIPQLLRGIATIGYNSFVVVDKVVQAFDFDFHVFVHDNPQVSGDHLASSAVDDFFQRNNHYPVLVVGSNDYFVFVVAGNDVFDDFDD</sequence>
<dbReference type="EMBL" id="CAJVPK010002447">
    <property type="protein sequence ID" value="CAG8613183.1"/>
    <property type="molecule type" value="Genomic_DNA"/>
</dbReference>
<comment type="caution">
    <text evidence="1">The sequence shown here is derived from an EMBL/GenBank/DDBJ whole genome shotgun (WGS) entry which is preliminary data.</text>
</comment>
<keyword evidence="2" id="KW-1185">Reference proteome</keyword>
<evidence type="ECO:0000313" key="1">
    <source>
        <dbReference type="EMBL" id="CAG8613183.1"/>
    </source>
</evidence>